<evidence type="ECO:0000256" key="2">
    <source>
        <dbReference type="ARBA" id="ARBA00022723"/>
    </source>
</evidence>
<sequence length="265" mass="30410">MKTRFLKKLALILAIIYLPLQSMAWGTQGHRIAGQIADSYLSPKARKAIEAILGDESIAMASNWADFIKSDPAYNYLYNWHFIDLDKAYTYPELQAYLNQDTAVDAYTKLQFLIGELKKKDLDKDKKLLYLRMLIHIVEDVHQPLHTGHTEDKGGNDIKVTWFSNNTNLHSVWDSQLIDFQQLSYIEYSTAINHTTAAERSEWQKAPISEWLFESNQLAEKLYSETKNGDALNGYKYNFNHIDTLNQQLLKAGVRLAGVLNDIFG</sequence>
<keyword evidence="5" id="KW-1015">Disulfide bond</keyword>
<dbReference type="GO" id="GO:0046872">
    <property type="term" value="F:metal ion binding"/>
    <property type="evidence" value="ECO:0007669"/>
    <property type="project" value="UniProtKB-KW"/>
</dbReference>
<dbReference type="PANTHER" id="PTHR33146:SF26">
    <property type="entry name" value="ENDONUCLEASE 4"/>
    <property type="match status" value="1"/>
</dbReference>
<dbReference type="PANTHER" id="PTHR33146">
    <property type="entry name" value="ENDONUCLEASE 4"/>
    <property type="match status" value="1"/>
</dbReference>
<evidence type="ECO:0000313" key="8">
    <source>
        <dbReference type="EMBL" id="QEC61449.1"/>
    </source>
</evidence>
<evidence type="ECO:0000256" key="1">
    <source>
        <dbReference type="ARBA" id="ARBA00022722"/>
    </source>
</evidence>
<keyword evidence="7" id="KW-0732">Signal</keyword>
<evidence type="ECO:0000256" key="6">
    <source>
        <dbReference type="ARBA" id="ARBA00023180"/>
    </source>
</evidence>
<reference evidence="8 9" key="1">
    <citation type="journal article" date="2017" name="Curr. Microbiol.">
        <title>Mucilaginibacter ginsenosidivorans sp. nov., Isolated from Soil of Ginseng Field.</title>
        <authorList>
            <person name="Kim M.M."/>
            <person name="Siddiqi M.Z."/>
            <person name="Im W.T."/>
        </authorList>
    </citation>
    <scope>NUCLEOTIDE SEQUENCE [LARGE SCALE GENOMIC DNA]</scope>
    <source>
        <strain evidence="8 9">Gsoil 3017</strain>
    </source>
</reference>
<evidence type="ECO:0000256" key="3">
    <source>
        <dbReference type="ARBA" id="ARBA00022759"/>
    </source>
</evidence>
<dbReference type="InterPro" id="IPR003154">
    <property type="entry name" value="S1/P1nuclease"/>
</dbReference>
<protein>
    <submittedName>
        <fullName evidence="8">S1/P1 nuclease</fullName>
    </submittedName>
</protein>
<dbReference type="KEGG" id="mgin:FRZ54_02235"/>
<evidence type="ECO:0000256" key="7">
    <source>
        <dbReference type="SAM" id="SignalP"/>
    </source>
</evidence>
<feature type="chain" id="PRO_5022946427" evidence="7">
    <location>
        <begin position="25"/>
        <end position="265"/>
    </location>
</feature>
<accession>A0A5B8UR36</accession>
<keyword evidence="3" id="KW-0255">Endonuclease</keyword>
<keyword evidence="1" id="KW-0540">Nuclease</keyword>
<dbReference type="GO" id="GO:0016788">
    <property type="term" value="F:hydrolase activity, acting on ester bonds"/>
    <property type="evidence" value="ECO:0007669"/>
    <property type="project" value="InterPro"/>
</dbReference>
<evidence type="ECO:0000313" key="9">
    <source>
        <dbReference type="Proteomes" id="UP000321479"/>
    </source>
</evidence>
<dbReference type="OrthoDB" id="267579at2"/>
<gene>
    <name evidence="8" type="ORF">FRZ54_02235</name>
</gene>
<dbReference type="GO" id="GO:0004519">
    <property type="term" value="F:endonuclease activity"/>
    <property type="evidence" value="ECO:0007669"/>
    <property type="project" value="UniProtKB-KW"/>
</dbReference>
<dbReference type="Proteomes" id="UP000321479">
    <property type="component" value="Chromosome"/>
</dbReference>
<dbReference type="Pfam" id="PF02265">
    <property type="entry name" value="S1-P1_nuclease"/>
    <property type="match status" value="1"/>
</dbReference>
<dbReference type="GO" id="GO:0006308">
    <property type="term" value="P:DNA catabolic process"/>
    <property type="evidence" value="ECO:0007669"/>
    <property type="project" value="InterPro"/>
</dbReference>
<keyword evidence="4" id="KW-0378">Hydrolase</keyword>
<organism evidence="8 9">
    <name type="scientific">Mucilaginibacter ginsenosidivorans</name>
    <dbReference type="NCBI Taxonomy" id="398053"/>
    <lineage>
        <taxon>Bacteria</taxon>
        <taxon>Pseudomonadati</taxon>
        <taxon>Bacteroidota</taxon>
        <taxon>Sphingobacteriia</taxon>
        <taxon>Sphingobacteriales</taxon>
        <taxon>Sphingobacteriaceae</taxon>
        <taxon>Mucilaginibacter</taxon>
    </lineage>
</organism>
<evidence type="ECO:0000256" key="5">
    <source>
        <dbReference type="ARBA" id="ARBA00023157"/>
    </source>
</evidence>
<dbReference type="AlphaFoldDB" id="A0A5B8UR36"/>
<dbReference type="CDD" id="cd11010">
    <property type="entry name" value="S1-P1_nuclease"/>
    <property type="match status" value="1"/>
</dbReference>
<name>A0A5B8UR36_9SPHI</name>
<evidence type="ECO:0000256" key="4">
    <source>
        <dbReference type="ARBA" id="ARBA00022801"/>
    </source>
</evidence>
<dbReference type="GO" id="GO:0003676">
    <property type="term" value="F:nucleic acid binding"/>
    <property type="evidence" value="ECO:0007669"/>
    <property type="project" value="InterPro"/>
</dbReference>
<feature type="signal peptide" evidence="7">
    <location>
        <begin position="1"/>
        <end position="24"/>
    </location>
</feature>
<dbReference type="InterPro" id="IPR008947">
    <property type="entry name" value="PLipase_C/P1_nuclease_dom_sf"/>
</dbReference>
<dbReference type="RefSeq" id="WP_147030026.1">
    <property type="nucleotide sequence ID" value="NZ_CP042436.1"/>
</dbReference>
<keyword evidence="6" id="KW-0325">Glycoprotein</keyword>
<keyword evidence="2" id="KW-0479">Metal-binding</keyword>
<keyword evidence="9" id="KW-1185">Reference proteome</keyword>
<dbReference type="EMBL" id="CP042436">
    <property type="protein sequence ID" value="QEC61449.1"/>
    <property type="molecule type" value="Genomic_DNA"/>
</dbReference>
<dbReference type="Gene3D" id="1.10.575.10">
    <property type="entry name" value="P1 Nuclease"/>
    <property type="match status" value="1"/>
</dbReference>
<dbReference type="SUPFAM" id="SSF48537">
    <property type="entry name" value="Phospholipase C/P1 nuclease"/>
    <property type="match status" value="1"/>
</dbReference>
<proteinExistence type="predicted"/>